<dbReference type="EMBL" id="LAZR01042315">
    <property type="protein sequence ID" value="KKL09820.1"/>
    <property type="molecule type" value="Genomic_DNA"/>
</dbReference>
<comment type="caution">
    <text evidence="1">The sequence shown here is derived from an EMBL/GenBank/DDBJ whole genome shotgun (WGS) entry which is preliminary data.</text>
</comment>
<protein>
    <submittedName>
        <fullName evidence="1">Uncharacterized protein</fullName>
    </submittedName>
</protein>
<reference evidence="1" key="1">
    <citation type="journal article" date="2015" name="Nature">
        <title>Complex archaea that bridge the gap between prokaryotes and eukaryotes.</title>
        <authorList>
            <person name="Spang A."/>
            <person name="Saw J.H."/>
            <person name="Jorgensen S.L."/>
            <person name="Zaremba-Niedzwiedzka K."/>
            <person name="Martijn J."/>
            <person name="Lind A.E."/>
            <person name="van Eijk R."/>
            <person name="Schleper C."/>
            <person name="Guy L."/>
            <person name="Ettema T.J."/>
        </authorList>
    </citation>
    <scope>NUCLEOTIDE SEQUENCE</scope>
</reference>
<feature type="non-terminal residue" evidence="1">
    <location>
        <position position="1"/>
    </location>
</feature>
<proteinExistence type="predicted"/>
<gene>
    <name evidence="1" type="ORF">LCGC14_2562060</name>
</gene>
<organism evidence="1">
    <name type="scientific">marine sediment metagenome</name>
    <dbReference type="NCBI Taxonomy" id="412755"/>
    <lineage>
        <taxon>unclassified sequences</taxon>
        <taxon>metagenomes</taxon>
        <taxon>ecological metagenomes</taxon>
    </lineage>
</organism>
<dbReference type="AlphaFoldDB" id="A0A0F9AKC8"/>
<name>A0A0F9AKC8_9ZZZZ</name>
<accession>A0A0F9AKC8</accession>
<sequence>TQPIIENKLRDDYVAQLRAALSDFIITIKNVVVEVRHERKPYKKDTLPTLETVARNSFLALQHKWHVFDLLTGNADVPEVESALKRGTRIFSRWATLQKLMMIKSRPSQKKMDDVERRFKAIQDLAQTISDGLP</sequence>
<evidence type="ECO:0000313" key="1">
    <source>
        <dbReference type="EMBL" id="KKL09820.1"/>
    </source>
</evidence>